<feature type="domain" description="HTH cro/C1-type" evidence="2">
    <location>
        <begin position="57"/>
        <end position="104"/>
    </location>
</feature>
<dbReference type="EMBL" id="JADBDZ010000001">
    <property type="protein sequence ID" value="MBE1532074.1"/>
    <property type="molecule type" value="Genomic_DNA"/>
</dbReference>
<dbReference type="InterPro" id="IPR001387">
    <property type="entry name" value="Cro/C1-type_HTH"/>
</dbReference>
<evidence type="ECO:0000313" key="3">
    <source>
        <dbReference type="EMBL" id="MBE1532074.1"/>
    </source>
</evidence>
<comment type="caution">
    <text evidence="3">The sequence shown here is derived from an EMBL/GenBank/DDBJ whole genome shotgun (WGS) entry which is preliminary data.</text>
</comment>
<dbReference type="CDD" id="cd00093">
    <property type="entry name" value="HTH_XRE"/>
    <property type="match status" value="1"/>
</dbReference>
<evidence type="ECO:0000259" key="2">
    <source>
        <dbReference type="PROSITE" id="PS50943"/>
    </source>
</evidence>
<accession>A0ABR9JNC6</accession>
<reference evidence="3 4" key="1">
    <citation type="submission" date="2020-10" db="EMBL/GenBank/DDBJ databases">
        <title>Sequencing the genomes of 1000 actinobacteria strains.</title>
        <authorList>
            <person name="Klenk H.-P."/>
        </authorList>
    </citation>
    <scope>NUCLEOTIDE SEQUENCE [LARGE SCALE GENOMIC DNA]</scope>
    <source>
        <strain evidence="3 4">DSM 46744</strain>
    </source>
</reference>
<dbReference type="PANTHER" id="PTHR35010:SF2">
    <property type="entry name" value="BLL4672 PROTEIN"/>
    <property type="match status" value="1"/>
</dbReference>
<dbReference type="SUPFAM" id="SSF47413">
    <property type="entry name" value="lambda repressor-like DNA-binding domains"/>
    <property type="match status" value="1"/>
</dbReference>
<sequence>MDDRQATQEFDTARAPGTPPALDPHAELGEFLRSRRARLTPEDVGLPTFGRHRRVPGLRREELAQLAGVSVAYLTRLEQGRAHNASAEVLDALARALRLTGTERTHLDHLAWCRHHGDEPAPEEVRPALRAMLAALDGTPAYVTGRRTDVLAWNAPAAALFGDFAASGGNLARLVFLRSDHPFADREPEAADIVAALRRDATCHPDDPLLAALVGELSLHSAEFARLWARHHVEERAHGTRRLRHPLVGDLDLAFETFRLPDGSEQTLTVHHAPPGSAAADHLRFLTSWGDDAP</sequence>
<dbReference type="Pfam" id="PF17765">
    <property type="entry name" value="MLTR_LBD"/>
    <property type="match status" value="1"/>
</dbReference>
<evidence type="ECO:0000313" key="4">
    <source>
        <dbReference type="Proteomes" id="UP000627838"/>
    </source>
</evidence>
<name>A0ABR9JNC6_9ACTN</name>
<dbReference type="Proteomes" id="UP000627838">
    <property type="component" value="Unassembled WGS sequence"/>
</dbReference>
<dbReference type="Pfam" id="PF13560">
    <property type="entry name" value="HTH_31"/>
    <property type="match status" value="1"/>
</dbReference>
<dbReference type="PROSITE" id="PS50943">
    <property type="entry name" value="HTH_CROC1"/>
    <property type="match status" value="1"/>
</dbReference>
<dbReference type="PANTHER" id="PTHR35010">
    <property type="entry name" value="BLL4672 PROTEIN-RELATED"/>
    <property type="match status" value="1"/>
</dbReference>
<dbReference type="InterPro" id="IPR010982">
    <property type="entry name" value="Lambda_DNA-bd_dom_sf"/>
</dbReference>
<dbReference type="Gene3D" id="3.30.450.180">
    <property type="match status" value="1"/>
</dbReference>
<proteinExistence type="predicted"/>
<dbReference type="SMART" id="SM00530">
    <property type="entry name" value="HTH_XRE"/>
    <property type="match status" value="1"/>
</dbReference>
<feature type="region of interest" description="Disordered" evidence="1">
    <location>
        <begin position="1"/>
        <end position="24"/>
    </location>
</feature>
<protein>
    <submittedName>
        <fullName evidence="3">Transcriptional regulator with XRE-family HTH domain</fullName>
    </submittedName>
</protein>
<dbReference type="InterPro" id="IPR041413">
    <property type="entry name" value="MLTR_LBD"/>
</dbReference>
<gene>
    <name evidence="3" type="ORF">H4W34_001907</name>
</gene>
<dbReference type="RefSeq" id="WP_192758827.1">
    <property type="nucleotide sequence ID" value="NZ_JADBDZ010000001.1"/>
</dbReference>
<evidence type="ECO:0000256" key="1">
    <source>
        <dbReference type="SAM" id="MobiDB-lite"/>
    </source>
</evidence>
<organism evidence="3 4">
    <name type="scientific">Actinomadura algeriensis</name>
    <dbReference type="NCBI Taxonomy" id="1679523"/>
    <lineage>
        <taxon>Bacteria</taxon>
        <taxon>Bacillati</taxon>
        <taxon>Actinomycetota</taxon>
        <taxon>Actinomycetes</taxon>
        <taxon>Streptosporangiales</taxon>
        <taxon>Thermomonosporaceae</taxon>
        <taxon>Actinomadura</taxon>
    </lineage>
</organism>
<dbReference type="Gene3D" id="1.10.260.40">
    <property type="entry name" value="lambda repressor-like DNA-binding domains"/>
    <property type="match status" value="1"/>
</dbReference>
<keyword evidence="4" id="KW-1185">Reference proteome</keyword>